<dbReference type="SUPFAM" id="SSF52518">
    <property type="entry name" value="Thiamin diphosphate-binding fold (THDP-binding)"/>
    <property type="match status" value="2"/>
</dbReference>
<dbReference type="GO" id="GO:0030976">
    <property type="term" value="F:thiamine pyrophosphate binding"/>
    <property type="evidence" value="ECO:0007669"/>
    <property type="project" value="InterPro"/>
</dbReference>
<comment type="caution">
    <text evidence="6">The sequence shown here is derived from an EMBL/GenBank/DDBJ whole genome shotgun (WGS) entry which is preliminary data.</text>
</comment>
<dbReference type="NCBIfam" id="NF008907">
    <property type="entry name" value="PRK12270.1"/>
    <property type="match status" value="1"/>
</dbReference>
<dbReference type="PIRSF" id="PIRSF000157">
    <property type="entry name" value="Oxoglu_dh_E1"/>
    <property type="match status" value="1"/>
</dbReference>
<dbReference type="EMBL" id="MBFR01000303">
    <property type="protein sequence ID" value="PVU89692.1"/>
    <property type="molecule type" value="Genomic_DNA"/>
</dbReference>
<dbReference type="Pfam" id="PF16870">
    <property type="entry name" value="OxoGdeHyase_C"/>
    <property type="match status" value="1"/>
</dbReference>
<dbReference type="InterPro" id="IPR029061">
    <property type="entry name" value="THDP-binding"/>
</dbReference>
<comment type="cofactor">
    <cofactor evidence="1">
        <name>thiamine diphosphate</name>
        <dbReference type="ChEBI" id="CHEBI:58937"/>
    </cofactor>
</comment>
<sequence>MLSHICKNNKILSLNFQRLVSSRPLSTLASIDTLPYVSKPKNSRASPSSINKLLFRHYHEENVYGHRAPVEDVPLPFNDIELANRQKNARLVRLVEAFKDFGYRAANLDPLDIQNKKEVIDIDPVRYGFKDPNEIFELIGILHINQSSKSSSPKTSATFKEIHTHLVDSYSKNIGYEFMHIPETSVRRWFSSYIESESLNFKVNNSQRDKFFEVLTHSEVFDHFMQKKFGQVKRYGLEGAESMMVALDHLINLSGNASISDIILGMPHRGRLNLLTAILKYPAEQLFSKLYGNTEFPEGVRASGDVISHLACETIYDFPNSNKTKVSLVANPSHLEAVNPVALGKARAKQMNLINEYQEKDCKLGDKVLSVQLHGDAAFTGQGVIMETLGLSNLSHYSCGGTIHIIVNNQIGYTTPVENSRSTIYVSDVAKMINAPIIHVNGDYPEDVAHAVDVAFAYRKEFRKDVIIDLVSFRRWGHNELDEPSFTQPLMYKIIRARKSVPKLYEASLIERGLKTPAEIESYRKNIFDSLEASRIDSKNYIPVLNAFKGKWKDFKQAKGNDPIPETGFDMNTLIEIGKASVTTSPDINIHPRLEKFHVQARLKKLQTGKNIDWATAEALAFGSLMSEGYNIRISGQDVGRGTFSQRHAMLVCQTTEKVQVPLNNLPYKGAGKLDVANSSLSEFAVLGFELGASWESPNRLTIWEAQFGDFNTTAQVIIDTYITSGETKWLRQSGLVMLLPHGYDGAGPEHSSCRIERFLQLSDDPFDVLSPDTIFSPNISVVYPTTPAQFFHLLRRQMKTEYRRPLIVAGPKTLLRLSAAASNLEEMGPGTKFQPVLDDPVVSNFAESVERVVFLSGKLYYDLASVQVKNRHKVSLVRIEELSPFPRNEILNIIEKYSNAADFIWCQEETQNAGSYAHMSPRINQLLEHKDTRLKYIGRSPLAAPVTGISSVYKKEQAEIISAVFNGL</sequence>
<evidence type="ECO:0000256" key="1">
    <source>
        <dbReference type="ARBA" id="ARBA00001964"/>
    </source>
</evidence>
<comment type="similarity">
    <text evidence="2">Belongs to the alpha-ketoglutarate dehydrogenase family.</text>
</comment>
<keyword evidence="3" id="KW-0560">Oxidoreductase</keyword>
<dbReference type="Proteomes" id="UP000245383">
    <property type="component" value="Unassembled WGS sequence"/>
</dbReference>
<accession>A0A2T9YBH5</accession>
<dbReference type="GO" id="GO:0006091">
    <property type="term" value="P:generation of precursor metabolites and energy"/>
    <property type="evidence" value="ECO:0007669"/>
    <property type="project" value="UniProtKB-ARBA"/>
</dbReference>
<dbReference type="CDD" id="cd02016">
    <property type="entry name" value="TPP_E1_OGDC_like"/>
    <property type="match status" value="1"/>
</dbReference>
<organism evidence="6 7">
    <name type="scientific">Smittium simulii</name>
    <dbReference type="NCBI Taxonomy" id="133385"/>
    <lineage>
        <taxon>Eukaryota</taxon>
        <taxon>Fungi</taxon>
        <taxon>Fungi incertae sedis</taxon>
        <taxon>Zoopagomycota</taxon>
        <taxon>Kickxellomycotina</taxon>
        <taxon>Harpellomycetes</taxon>
        <taxon>Harpellales</taxon>
        <taxon>Legeriomycetaceae</taxon>
        <taxon>Smittium</taxon>
    </lineage>
</organism>
<dbReference type="OrthoDB" id="413077at2759"/>
<evidence type="ECO:0000256" key="2">
    <source>
        <dbReference type="ARBA" id="ARBA00006936"/>
    </source>
</evidence>
<feature type="domain" description="Transketolase-like pyrimidine-binding" evidence="5">
    <location>
        <begin position="612"/>
        <end position="818"/>
    </location>
</feature>
<dbReference type="PANTHER" id="PTHR23152:SF4">
    <property type="entry name" value="2-OXOADIPATE DEHYDROGENASE COMPLEX COMPONENT E1"/>
    <property type="match status" value="1"/>
</dbReference>
<dbReference type="Gene3D" id="3.40.50.11610">
    <property type="entry name" value="Multifunctional 2-oxoglutarate metabolism enzyme, C-terminal domain"/>
    <property type="match status" value="1"/>
</dbReference>
<dbReference type="NCBIfam" id="NF006914">
    <property type="entry name" value="PRK09404.1"/>
    <property type="match status" value="1"/>
</dbReference>
<dbReference type="InterPro" id="IPR005475">
    <property type="entry name" value="Transketolase-like_Pyr-bd"/>
</dbReference>
<evidence type="ECO:0000259" key="5">
    <source>
        <dbReference type="SMART" id="SM00861"/>
    </source>
</evidence>
<dbReference type="InterPro" id="IPR011603">
    <property type="entry name" value="2oxoglutarate_DH_E1"/>
</dbReference>
<dbReference type="InterPro" id="IPR042179">
    <property type="entry name" value="KGD_C_sf"/>
</dbReference>
<dbReference type="SMART" id="SM00861">
    <property type="entry name" value="Transket_pyr"/>
    <property type="match status" value="1"/>
</dbReference>
<dbReference type="Gene3D" id="3.40.50.970">
    <property type="match status" value="1"/>
</dbReference>
<dbReference type="NCBIfam" id="TIGR00239">
    <property type="entry name" value="2oxo_dh_E1"/>
    <property type="match status" value="1"/>
</dbReference>
<evidence type="ECO:0000313" key="6">
    <source>
        <dbReference type="EMBL" id="PVU89692.1"/>
    </source>
</evidence>
<dbReference type="Pfam" id="PF02779">
    <property type="entry name" value="Transket_pyr"/>
    <property type="match status" value="1"/>
</dbReference>
<name>A0A2T9YBH5_9FUNG</name>
<dbReference type="AlphaFoldDB" id="A0A2T9YBH5"/>
<protein>
    <recommendedName>
        <fullName evidence="5">Transketolase-like pyrimidine-binding domain-containing protein</fullName>
    </recommendedName>
</protein>
<keyword evidence="7" id="KW-1185">Reference proteome</keyword>
<dbReference type="STRING" id="133385.A0A2T9YBH5"/>
<evidence type="ECO:0000313" key="7">
    <source>
        <dbReference type="Proteomes" id="UP000245383"/>
    </source>
</evidence>
<dbReference type="Gene3D" id="1.10.287.1150">
    <property type="entry name" value="TPP helical domain"/>
    <property type="match status" value="1"/>
</dbReference>
<keyword evidence="4" id="KW-0786">Thiamine pyrophosphate</keyword>
<reference evidence="6 7" key="1">
    <citation type="journal article" date="2018" name="MBio">
        <title>Comparative Genomics Reveals the Core Gene Toolbox for the Fungus-Insect Symbiosis.</title>
        <authorList>
            <person name="Wang Y."/>
            <person name="Stata M."/>
            <person name="Wang W."/>
            <person name="Stajich J.E."/>
            <person name="White M.M."/>
            <person name="Moncalvo J.M."/>
        </authorList>
    </citation>
    <scope>NUCLEOTIDE SEQUENCE [LARGE SCALE GENOMIC DNA]</scope>
    <source>
        <strain evidence="6 7">SWE-8-4</strain>
    </source>
</reference>
<dbReference type="Gene3D" id="3.40.50.12470">
    <property type="match status" value="1"/>
</dbReference>
<dbReference type="InterPro" id="IPR031717">
    <property type="entry name" value="ODO-1/KGD_C"/>
</dbReference>
<dbReference type="PANTHER" id="PTHR23152">
    <property type="entry name" value="2-OXOGLUTARATE DEHYDROGENASE"/>
    <property type="match status" value="1"/>
</dbReference>
<dbReference type="Pfam" id="PF00676">
    <property type="entry name" value="E1_dh"/>
    <property type="match status" value="1"/>
</dbReference>
<evidence type="ECO:0000256" key="3">
    <source>
        <dbReference type="ARBA" id="ARBA00023002"/>
    </source>
</evidence>
<dbReference type="InterPro" id="IPR001017">
    <property type="entry name" value="DH_E1"/>
</dbReference>
<evidence type="ECO:0000256" key="4">
    <source>
        <dbReference type="ARBA" id="ARBA00023052"/>
    </source>
</evidence>
<gene>
    <name evidence="6" type="ORF">BB561_005217</name>
</gene>
<proteinExistence type="inferred from homology"/>
<dbReference type="GO" id="GO:0016624">
    <property type="term" value="F:oxidoreductase activity, acting on the aldehyde or oxo group of donors, disulfide as acceptor"/>
    <property type="evidence" value="ECO:0007669"/>
    <property type="project" value="InterPro"/>
</dbReference>